<proteinExistence type="inferred from homology"/>
<dbReference type="InterPro" id="IPR025997">
    <property type="entry name" value="SBP_2_dom"/>
</dbReference>
<evidence type="ECO:0000256" key="4">
    <source>
        <dbReference type="SAM" id="SignalP"/>
    </source>
</evidence>
<sequence>MKTLLKTALMTAAAAGFLGAATLPAAALDDPGPAAYSAALKGKKVMLVPLSMGFDLAQGWTAFLKREIDAFGGTLETRDPNWSAEAGAQAITEAISSAEKPDVLIVMSPDLNSYSKLLKKAQQAGIYVILVDNPANFKADVYTGSDWTQLGRLEAEAVVKGCGEGSSKKIGLVQGDQVNATSLFQYAGIMEVLAKYPDFQVVAKPDSNWDATTSRNVTTTMLQQNPDICGIIDFWDGDATGAAAAIRDAGLQDKVYLVTTGGGEKTADCDRLEDGTYDAVVMTDLAHESSDMVAMIKYLLQSGQAPGTSSAYLYTLLKATTKADLTPGTCWDLQALQALQAAAK</sequence>
<dbReference type="CDD" id="cd01536">
    <property type="entry name" value="PBP1_ABC_sugar_binding-like"/>
    <property type="match status" value="1"/>
</dbReference>
<comment type="caution">
    <text evidence="6">The sequence shown here is derived from an EMBL/GenBank/DDBJ whole genome shotgun (WGS) entry which is preliminary data.</text>
</comment>
<dbReference type="GO" id="GO:0030313">
    <property type="term" value="C:cell envelope"/>
    <property type="evidence" value="ECO:0007669"/>
    <property type="project" value="UniProtKB-SubCell"/>
</dbReference>
<dbReference type="PANTHER" id="PTHR46847">
    <property type="entry name" value="D-ALLOSE-BINDING PERIPLASMIC PROTEIN-RELATED"/>
    <property type="match status" value="1"/>
</dbReference>
<feature type="chain" id="PRO_5019326381" evidence="4">
    <location>
        <begin position="28"/>
        <end position="344"/>
    </location>
</feature>
<dbReference type="GO" id="GO:0030246">
    <property type="term" value="F:carbohydrate binding"/>
    <property type="evidence" value="ECO:0007669"/>
    <property type="project" value="UniProtKB-ARBA"/>
</dbReference>
<evidence type="ECO:0000256" key="1">
    <source>
        <dbReference type="ARBA" id="ARBA00004196"/>
    </source>
</evidence>
<dbReference type="Gene3D" id="3.40.50.2300">
    <property type="match status" value="2"/>
</dbReference>
<keyword evidence="3 4" id="KW-0732">Signal</keyword>
<evidence type="ECO:0000256" key="2">
    <source>
        <dbReference type="ARBA" id="ARBA00007639"/>
    </source>
</evidence>
<evidence type="ECO:0000313" key="7">
    <source>
        <dbReference type="Proteomes" id="UP000279673"/>
    </source>
</evidence>
<dbReference type="EMBL" id="RCHI01000001">
    <property type="protein sequence ID" value="RLL72810.1"/>
    <property type="molecule type" value="Genomic_DNA"/>
</dbReference>
<dbReference type="InterPro" id="IPR028082">
    <property type="entry name" value="Peripla_BP_I"/>
</dbReference>
<keyword evidence="7" id="KW-1185">Reference proteome</keyword>
<evidence type="ECO:0000259" key="5">
    <source>
        <dbReference type="Pfam" id="PF13407"/>
    </source>
</evidence>
<dbReference type="RefSeq" id="WP_121530176.1">
    <property type="nucleotide sequence ID" value="NZ_RCHI01000001.1"/>
</dbReference>
<dbReference type="Pfam" id="PF13407">
    <property type="entry name" value="Peripla_BP_4"/>
    <property type="match status" value="1"/>
</dbReference>
<dbReference type="Proteomes" id="UP000279673">
    <property type="component" value="Unassembled WGS sequence"/>
</dbReference>
<gene>
    <name evidence="6" type="ORF">DYS74_00335</name>
</gene>
<reference evidence="6 7" key="1">
    <citation type="submission" date="2018-10" db="EMBL/GenBank/DDBJ databases">
        <title>Rhodobacter sp . BO-81.</title>
        <authorList>
            <person name="Im W.T."/>
        </authorList>
    </citation>
    <scope>NUCLEOTIDE SEQUENCE [LARGE SCALE GENOMIC DNA]</scope>
    <source>
        <strain evidence="6 7">BO-81</strain>
    </source>
</reference>
<organism evidence="6 7">
    <name type="scientific">Paenirhodobacter hankyongi</name>
    <dbReference type="NCBI Taxonomy" id="2294033"/>
    <lineage>
        <taxon>Bacteria</taxon>
        <taxon>Pseudomonadati</taxon>
        <taxon>Pseudomonadota</taxon>
        <taxon>Alphaproteobacteria</taxon>
        <taxon>Rhodobacterales</taxon>
        <taxon>Rhodobacter group</taxon>
        <taxon>Paenirhodobacter</taxon>
    </lineage>
</organism>
<dbReference type="SUPFAM" id="SSF53822">
    <property type="entry name" value="Periplasmic binding protein-like I"/>
    <property type="match status" value="1"/>
</dbReference>
<feature type="domain" description="Periplasmic binding protein" evidence="5">
    <location>
        <begin position="57"/>
        <end position="303"/>
    </location>
</feature>
<protein>
    <submittedName>
        <fullName evidence="6">Sugar ABC transporter substrate-binding protein</fullName>
    </submittedName>
</protein>
<dbReference type="AlphaFoldDB" id="A0A421BWX1"/>
<comment type="subcellular location">
    <subcellularLocation>
        <location evidence="1">Cell envelope</location>
    </subcellularLocation>
</comment>
<evidence type="ECO:0000313" key="6">
    <source>
        <dbReference type="EMBL" id="RLL72810.1"/>
    </source>
</evidence>
<accession>A0A421BWX1</accession>
<comment type="similarity">
    <text evidence="2">Belongs to the bacterial solute-binding protein 2 family.</text>
</comment>
<feature type="signal peptide" evidence="4">
    <location>
        <begin position="1"/>
        <end position="27"/>
    </location>
</feature>
<dbReference type="PANTHER" id="PTHR46847:SF1">
    <property type="entry name" value="D-ALLOSE-BINDING PERIPLASMIC PROTEIN-RELATED"/>
    <property type="match status" value="1"/>
</dbReference>
<evidence type="ECO:0000256" key="3">
    <source>
        <dbReference type="ARBA" id="ARBA00022729"/>
    </source>
</evidence>
<name>A0A421BWX1_9RHOB</name>